<dbReference type="InterPro" id="IPR038933">
    <property type="entry name" value="Ovate"/>
</dbReference>
<feature type="compositionally biased region" description="Basic residues" evidence="7">
    <location>
        <begin position="27"/>
        <end position="37"/>
    </location>
</feature>
<feature type="compositionally biased region" description="Polar residues" evidence="7">
    <location>
        <begin position="116"/>
        <end position="130"/>
    </location>
</feature>
<proteinExistence type="predicted"/>
<dbReference type="AlphaFoldDB" id="A0ABD1GR78"/>
<feature type="region of interest" description="Disordered" evidence="7">
    <location>
        <begin position="196"/>
        <end position="235"/>
    </location>
</feature>
<name>A0ABD1GR78_SALDI</name>
<dbReference type="GO" id="GO:0045892">
    <property type="term" value="P:negative regulation of DNA-templated transcription"/>
    <property type="evidence" value="ECO:0007669"/>
    <property type="project" value="UniProtKB-UniRule"/>
</dbReference>
<protein>
    <recommendedName>
        <fullName evidence="6">Transcription repressor</fullName>
    </recommendedName>
    <alternativeName>
        <fullName evidence="6">Ovate family protein</fullName>
    </alternativeName>
</protein>
<evidence type="ECO:0000256" key="3">
    <source>
        <dbReference type="ARBA" id="ARBA00023015"/>
    </source>
</evidence>
<dbReference type="PROSITE" id="PS51754">
    <property type="entry name" value="OVATE"/>
    <property type="match status" value="1"/>
</dbReference>
<evidence type="ECO:0000256" key="6">
    <source>
        <dbReference type="RuleBase" id="RU367028"/>
    </source>
</evidence>
<feature type="domain" description="OVATE" evidence="8">
    <location>
        <begin position="245"/>
        <end position="304"/>
    </location>
</feature>
<keyword evidence="10" id="KW-1185">Reference proteome</keyword>
<evidence type="ECO:0000256" key="1">
    <source>
        <dbReference type="ARBA" id="ARBA00004123"/>
    </source>
</evidence>
<keyword evidence="5 6" id="KW-0539">Nucleus</keyword>
<evidence type="ECO:0000256" key="2">
    <source>
        <dbReference type="ARBA" id="ARBA00022491"/>
    </source>
</evidence>
<organism evidence="9 10">
    <name type="scientific">Salvia divinorum</name>
    <name type="common">Maria pastora</name>
    <name type="synonym">Diviner's sage</name>
    <dbReference type="NCBI Taxonomy" id="28513"/>
    <lineage>
        <taxon>Eukaryota</taxon>
        <taxon>Viridiplantae</taxon>
        <taxon>Streptophyta</taxon>
        <taxon>Embryophyta</taxon>
        <taxon>Tracheophyta</taxon>
        <taxon>Spermatophyta</taxon>
        <taxon>Magnoliopsida</taxon>
        <taxon>eudicotyledons</taxon>
        <taxon>Gunneridae</taxon>
        <taxon>Pentapetalae</taxon>
        <taxon>asterids</taxon>
        <taxon>lamiids</taxon>
        <taxon>Lamiales</taxon>
        <taxon>Lamiaceae</taxon>
        <taxon>Nepetoideae</taxon>
        <taxon>Mentheae</taxon>
        <taxon>Salviinae</taxon>
        <taxon>Salvia</taxon>
        <taxon>Salvia subgen. Calosphace</taxon>
    </lineage>
</organism>
<evidence type="ECO:0000256" key="4">
    <source>
        <dbReference type="ARBA" id="ARBA00023163"/>
    </source>
</evidence>
<evidence type="ECO:0000256" key="7">
    <source>
        <dbReference type="SAM" id="MobiDB-lite"/>
    </source>
</evidence>
<dbReference type="InterPro" id="IPR025830">
    <property type="entry name" value="DNA_bnd_dom_ovate"/>
</dbReference>
<feature type="region of interest" description="Disordered" evidence="7">
    <location>
        <begin position="27"/>
        <end position="140"/>
    </location>
</feature>
<dbReference type="InterPro" id="IPR006458">
    <property type="entry name" value="Ovate_C"/>
</dbReference>
<evidence type="ECO:0000259" key="8">
    <source>
        <dbReference type="PROSITE" id="PS51754"/>
    </source>
</evidence>
<keyword evidence="3 6" id="KW-0805">Transcription regulation</keyword>
<dbReference type="Proteomes" id="UP001567538">
    <property type="component" value="Unassembled WGS sequence"/>
</dbReference>
<dbReference type="NCBIfam" id="TIGR01568">
    <property type="entry name" value="A_thal_3678"/>
    <property type="match status" value="1"/>
</dbReference>
<accession>A0ABD1GR78</accession>
<dbReference type="GO" id="GO:0005634">
    <property type="term" value="C:nucleus"/>
    <property type="evidence" value="ECO:0007669"/>
    <property type="project" value="UniProtKB-SubCell"/>
</dbReference>
<feature type="compositionally biased region" description="Basic residues" evidence="7">
    <location>
        <begin position="78"/>
        <end position="91"/>
    </location>
</feature>
<evidence type="ECO:0000256" key="5">
    <source>
        <dbReference type="ARBA" id="ARBA00023242"/>
    </source>
</evidence>
<comment type="function">
    <text evidence="6">Transcriptional repressor that regulates multiple aspects of plant growth and development.</text>
</comment>
<evidence type="ECO:0000313" key="10">
    <source>
        <dbReference type="Proteomes" id="UP001567538"/>
    </source>
</evidence>
<dbReference type="Pfam" id="PF13724">
    <property type="entry name" value="DNA_binding_2"/>
    <property type="match status" value="1"/>
</dbReference>
<dbReference type="PANTHER" id="PTHR33057:SF151">
    <property type="entry name" value="TRANSCRIPTION REPRESSOR OFP1"/>
    <property type="match status" value="1"/>
</dbReference>
<feature type="compositionally biased region" description="Polar residues" evidence="7">
    <location>
        <begin position="38"/>
        <end position="47"/>
    </location>
</feature>
<sequence>MGNYKFRFLDMIPNAWFHKLKNKRARTLNHSKKKHLSSPRSPDFTNPDQRKSYYFPRDLTPVQPGTPPKPAASDLQRKSLRRRRSTKRNRRPPPLPSHHVSARCSCGGAASESTDDLSTTQGTNSATSEPDSVLTEYGSDNGFGHDSSIGSWPSTCNCNCSCKCGGDGEDQYLQRCLAPIITKKNEAAEKEDILAAKSPVRRLPPPKSSGVKLRVNSPRIRNPRRRSVSSNSSSAASSISESLAVVKVSKDPRRDFRESMVEMILQNNIRASNDLEELLACYLSLNSNEYHDLIINVFKQIWFDFIQLRPN</sequence>
<keyword evidence="4 6" id="KW-0804">Transcription</keyword>
<comment type="subcellular location">
    <subcellularLocation>
        <location evidence="1 6">Nucleus</location>
    </subcellularLocation>
</comment>
<evidence type="ECO:0000313" key="9">
    <source>
        <dbReference type="EMBL" id="KAL1545411.1"/>
    </source>
</evidence>
<keyword evidence="2 6" id="KW-0678">Repressor</keyword>
<gene>
    <name evidence="9" type="ORF">AAHA92_22140</name>
</gene>
<comment type="caution">
    <text evidence="9">The sequence shown here is derived from an EMBL/GenBank/DDBJ whole genome shotgun (WGS) entry which is preliminary data.</text>
</comment>
<dbReference type="Pfam" id="PF04844">
    <property type="entry name" value="Ovate"/>
    <property type="match status" value="1"/>
</dbReference>
<dbReference type="PANTHER" id="PTHR33057">
    <property type="entry name" value="TRANSCRIPTION REPRESSOR OFP7-RELATED"/>
    <property type="match status" value="1"/>
</dbReference>
<reference evidence="9 10" key="1">
    <citation type="submission" date="2024-06" db="EMBL/GenBank/DDBJ databases">
        <title>A chromosome level genome sequence of Diviner's sage (Salvia divinorum).</title>
        <authorList>
            <person name="Ford S.A."/>
            <person name="Ro D.-K."/>
            <person name="Ness R.W."/>
            <person name="Phillips M.A."/>
        </authorList>
    </citation>
    <scope>NUCLEOTIDE SEQUENCE [LARGE SCALE GENOMIC DNA]</scope>
    <source>
        <strain evidence="9">SAF-2024a</strain>
        <tissue evidence="9">Leaf</tissue>
    </source>
</reference>
<dbReference type="EMBL" id="JBEAFC010000008">
    <property type="protein sequence ID" value="KAL1545411.1"/>
    <property type="molecule type" value="Genomic_DNA"/>
</dbReference>